<dbReference type="EMBL" id="JACGQI010000003">
    <property type="protein sequence ID" value="MBF2229592.1"/>
    <property type="molecule type" value="Genomic_DNA"/>
</dbReference>
<accession>A0A509LVH6</accession>
<name>A0A509LVH6_STAEP</name>
<proteinExistence type="predicted"/>
<dbReference type="RefSeq" id="WP_002458434.1">
    <property type="nucleotide sequence ID" value="NZ_CAJUVR010000193.1"/>
</dbReference>
<sequence length="95" mass="10742">MTEKIIALCSEDFKDKSNNLTLVSKGDLYVGTVERIQFLVDRGVCEYIDNSQLDVMLLSKYAKHTGGPNFITSDGKKFIGKAKTLDYIKENILYK</sequence>
<reference evidence="1" key="2">
    <citation type="submission" date="2020-08" db="EMBL/GenBank/DDBJ databases">
        <title>Changes in the skin microbiome associated with squamous cell carcinoma in transplant recipients.</title>
        <authorList>
            <person name="Zaugg J."/>
            <person name="Krueger A."/>
            <person name="Lachner N."/>
        </authorList>
    </citation>
    <scope>NUCLEOTIDE SEQUENCE</scope>
    <source>
        <strain evidence="1">R5988</strain>
    </source>
</reference>
<comment type="caution">
    <text evidence="1">The sequence shown here is derived from an EMBL/GenBank/DDBJ whole genome shotgun (WGS) entry which is preliminary data.</text>
</comment>
<evidence type="ECO:0000313" key="4">
    <source>
        <dbReference type="Proteomes" id="UP000648077"/>
    </source>
</evidence>
<dbReference type="EMBL" id="PEJG01000153">
    <property type="protein sequence ID" value="PIH08906.1"/>
    <property type="molecule type" value="Genomic_DNA"/>
</dbReference>
<gene>
    <name evidence="2" type="ORF">CTJ08_13955</name>
    <name evidence="1" type="ORF">H3963_03850</name>
</gene>
<evidence type="ECO:0000313" key="2">
    <source>
        <dbReference type="EMBL" id="PIH08906.1"/>
    </source>
</evidence>
<organism evidence="1 4">
    <name type="scientific">Staphylococcus epidermidis</name>
    <dbReference type="NCBI Taxonomy" id="1282"/>
    <lineage>
        <taxon>Bacteria</taxon>
        <taxon>Bacillati</taxon>
        <taxon>Bacillota</taxon>
        <taxon>Bacilli</taxon>
        <taxon>Bacillales</taxon>
        <taxon>Staphylococcaceae</taxon>
        <taxon>Staphylococcus</taxon>
    </lineage>
</organism>
<dbReference type="Proteomes" id="UP000648077">
    <property type="component" value="Unassembled WGS sequence"/>
</dbReference>
<evidence type="ECO:0000313" key="1">
    <source>
        <dbReference type="EMBL" id="MBF2229592.1"/>
    </source>
</evidence>
<dbReference type="AlphaFoldDB" id="A0A509LVH6"/>
<reference evidence="2 3" key="1">
    <citation type="submission" date="2017-10" db="EMBL/GenBank/DDBJ databases">
        <title>genome sequences of Staph epi in chlorhexidine trial.</title>
        <authorList>
            <person name="Greninger A.L."/>
            <person name="Addetia A."/>
            <person name="Qin X."/>
            <person name="Zerr D."/>
        </authorList>
    </citation>
    <scope>NUCLEOTIDE SEQUENCE [LARGE SCALE GENOMIC DNA]</scope>
    <source>
        <strain evidence="2 3">SCH-17</strain>
    </source>
</reference>
<dbReference type="Proteomes" id="UP000228502">
    <property type="component" value="Unassembled WGS sequence"/>
</dbReference>
<protein>
    <submittedName>
        <fullName evidence="1">Uncharacterized protein</fullName>
    </submittedName>
</protein>
<evidence type="ECO:0000313" key="3">
    <source>
        <dbReference type="Proteomes" id="UP000228502"/>
    </source>
</evidence>